<evidence type="ECO:0000256" key="9">
    <source>
        <dbReference type="HAMAP-Rule" id="MF_01106"/>
    </source>
</evidence>
<dbReference type="AlphaFoldDB" id="A0A432MFR3"/>
<comment type="catalytic activity">
    <reaction evidence="8 9">
        <text>N(2)-acetyl-L-ornithine + L-glutamate = N-acetyl-L-glutamate + L-ornithine</text>
        <dbReference type="Rhea" id="RHEA:15349"/>
        <dbReference type="ChEBI" id="CHEBI:29985"/>
        <dbReference type="ChEBI" id="CHEBI:44337"/>
        <dbReference type="ChEBI" id="CHEBI:46911"/>
        <dbReference type="ChEBI" id="CHEBI:57805"/>
        <dbReference type="EC" id="2.3.1.35"/>
    </reaction>
</comment>
<dbReference type="InterPro" id="IPR042195">
    <property type="entry name" value="ArgJ_beta_C"/>
</dbReference>
<keyword evidence="6 9" id="KW-0068">Autocatalytic cleavage</keyword>
<proteinExistence type="inferred from homology"/>
<evidence type="ECO:0000256" key="4">
    <source>
        <dbReference type="ARBA" id="ARBA00022605"/>
    </source>
</evidence>
<evidence type="ECO:0000313" key="11">
    <source>
        <dbReference type="Proteomes" id="UP000280296"/>
    </source>
</evidence>
<dbReference type="CDD" id="cd02152">
    <property type="entry name" value="OAT"/>
    <property type="match status" value="1"/>
</dbReference>
<keyword evidence="11" id="KW-1185">Reference proteome</keyword>
<comment type="pathway">
    <text evidence="9">Amino-acid biosynthesis; L-arginine biosynthesis; N(2)-acetyl-L-ornithine from L-glutamate: step 1/4.</text>
</comment>
<reference evidence="10 11" key="2">
    <citation type="submission" date="2019-01" db="EMBL/GenBank/DDBJ databases">
        <title>Tautonia sociabilis, a novel thermotolerant planctomycete of Isosphaeraceae family, isolated from a 4000 m deep subterranean habitat.</title>
        <authorList>
            <person name="Kovaleva O.L."/>
            <person name="Elcheninov A.G."/>
            <person name="Van Heerden E."/>
            <person name="Toshchakov S.V."/>
            <person name="Novikov A."/>
            <person name="Bonch-Osmolovskaya E.A."/>
            <person name="Kublanov I.V."/>
        </authorList>
    </citation>
    <scope>NUCLEOTIDE SEQUENCE [LARGE SCALE GENOMIC DNA]</scope>
    <source>
        <strain evidence="10 11">GM2012</strain>
    </source>
</reference>
<dbReference type="HAMAP" id="MF_01106">
    <property type="entry name" value="ArgJ"/>
    <property type="match status" value="1"/>
</dbReference>
<dbReference type="Gene3D" id="3.10.20.340">
    <property type="entry name" value="ArgJ beta chain, C-terminal domain"/>
    <property type="match status" value="1"/>
</dbReference>
<dbReference type="InterPro" id="IPR002813">
    <property type="entry name" value="Arg_biosynth_ArgJ"/>
</dbReference>
<dbReference type="Proteomes" id="UP000280296">
    <property type="component" value="Unassembled WGS sequence"/>
</dbReference>
<dbReference type="GO" id="GO:0006592">
    <property type="term" value="P:ornithine biosynthetic process"/>
    <property type="evidence" value="ECO:0007669"/>
    <property type="project" value="TreeGrafter"/>
</dbReference>
<feature type="binding site" evidence="9">
    <location>
        <position position="152"/>
    </location>
    <ligand>
        <name>substrate</name>
    </ligand>
</feature>
<comment type="function">
    <text evidence="9">Catalyzes two activities which are involved in the cyclic version of arginine biosynthesis: the synthesis of N-acetylglutamate from glutamate and acetyl-CoA as the acetyl donor, and of ornithine by transacetylation between N(2)-acetylornithine and glutamate.</text>
</comment>
<comment type="catalytic activity">
    <reaction evidence="9">
        <text>L-glutamate + acetyl-CoA = N-acetyl-L-glutamate + CoA + H(+)</text>
        <dbReference type="Rhea" id="RHEA:24292"/>
        <dbReference type="ChEBI" id="CHEBI:15378"/>
        <dbReference type="ChEBI" id="CHEBI:29985"/>
        <dbReference type="ChEBI" id="CHEBI:44337"/>
        <dbReference type="ChEBI" id="CHEBI:57287"/>
        <dbReference type="ChEBI" id="CHEBI:57288"/>
        <dbReference type="EC" id="2.3.1.1"/>
    </reaction>
</comment>
<dbReference type="GO" id="GO:0004358">
    <property type="term" value="F:L-glutamate N-acetyltransferase activity, acting on acetyl-L-ornithine as donor"/>
    <property type="evidence" value="ECO:0007669"/>
    <property type="project" value="UniProtKB-UniRule"/>
</dbReference>
<dbReference type="EMBL" id="RYZH01000042">
    <property type="protein sequence ID" value="RUL85044.1"/>
    <property type="molecule type" value="Genomic_DNA"/>
</dbReference>
<dbReference type="GO" id="GO:0005737">
    <property type="term" value="C:cytoplasm"/>
    <property type="evidence" value="ECO:0007669"/>
    <property type="project" value="UniProtKB-SubCell"/>
</dbReference>
<keyword evidence="9" id="KW-0511">Multifunctional enzyme</keyword>
<dbReference type="EC" id="2.3.1.1" evidence="9"/>
<gene>
    <name evidence="9 10" type="primary">argJ</name>
    <name evidence="10" type="ORF">TsocGM_19075</name>
</gene>
<dbReference type="NCBIfam" id="TIGR00120">
    <property type="entry name" value="ArgJ"/>
    <property type="match status" value="1"/>
</dbReference>
<evidence type="ECO:0000256" key="1">
    <source>
        <dbReference type="ARBA" id="ARBA00006774"/>
    </source>
</evidence>
<dbReference type="UniPathway" id="UPA00068">
    <property type="reaction ID" value="UER00106"/>
</dbReference>
<feature type="binding site" evidence="9">
    <location>
        <position position="396"/>
    </location>
    <ligand>
        <name>substrate</name>
    </ligand>
</feature>
<accession>A0A432MFR3</accession>
<protein>
    <recommendedName>
        <fullName evidence="9">Arginine biosynthesis bifunctional protein ArgJ</fullName>
    </recommendedName>
    <domain>
        <recommendedName>
            <fullName evidence="9">Glutamate N-acetyltransferase</fullName>
            <ecNumber evidence="9">2.3.1.35</ecNumber>
        </recommendedName>
        <alternativeName>
            <fullName evidence="9">Ornithine acetyltransferase</fullName>
            <shortName evidence="9">OATase</shortName>
        </alternativeName>
        <alternativeName>
            <fullName evidence="9">Ornithine transacetylase</fullName>
        </alternativeName>
    </domain>
    <domain>
        <recommendedName>
            <fullName evidence="9">Amino-acid acetyltransferase</fullName>
            <ecNumber evidence="9">2.3.1.1</ecNumber>
        </recommendedName>
        <alternativeName>
            <fullName evidence="9">N-acetylglutamate synthase</fullName>
            <shortName evidence="9">AGSase</shortName>
        </alternativeName>
    </domain>
    <component>
        <recommendedName>
            <fullName evidence="9">Arginine biosynthesis bifunctional protein ArgJ alpha chain</fullName>
        </recommendedName>
    </component>
    <component>
        <recommendedName>
            <fullName evidence="9">Arginine biosynthesis bifunctional protein ArgJ beta chain</fullName>
        </recommendedName>
    </component>
</protein>
<name>A0A432MFR3_9BACT</name>
<dbReference type="GO" id="GO:0006526">
    <property type="term" value="P:L-arginine biosynthetic process"/>
    <property type="evidence" value="ECO:0007669"/>
    <property type="project" value="UniProtKB-UniRule"/>
</dbReference>
<dbReference type="PANTHER" id="PTHR23100">
    <property type="entry name" value="ARGININE BIOSYNTHESIS BIFUNCTIONAL PROTEIN ARGJ"/>
    <property type="match status" value="1"/>
</dbReference>
<keyword evidence="7 9" id="KW-0012">Acyltransferase</keyword>
<feature type="binding site" evidence="9">
    <location>
        <position position="273"/>
    </location>
    <ligand>
        <name>substrate</name>
    </ligand>
</feature>
<feature type="binding site" evidence="9">
    <location>
        <position position="401"/>
    </location>
    <ligand>
        <name>substrate</name>
    </ligand>
</feature>
<dbReference type="Pfam" id="PF01960">
    <property type="entry name" value="ArgJ"/>
    <property type="match status" value="1"/>
</dbReference>
<comment type="similarity">
    <text evidence="1 9">Belongs to the ArgJ family.</text>
</comment>
<dbReference type="EC" id="2.3.1.35" evidence="9"/>
<evidence type="ECO:0000256" key="6">
    <source>
        <dbReference type="ARBA" id="ARBA00022813"/>
    </source>
</evidence>
<comment type="pathway">
    <text evidence="9">Amino-acid biosynthesis; L-arginine biosynthesis; L-ornithine and N-acetyl-L-glutamate from L-glutamate and N(2)-acetyl-L-ornithine (cyclic): step 1/1.</text>
</comment>
<evidence type="ECO:0000256" key="7">
    <source>
        <dbReference type="ARBA" id="ARBA00023315"/>
    </source>
</evidence>
<dbReference type="PANTHER" id="PTHR23100:SF0">
    <property type="entry name" value="ARGININE BIOSYNTHESIS BIFUNCTIONAL PROTEIN ARGJ, MITOCHONDRIAL"/>
    <property type="match status" value="1"/>
</dbReference>
<evidence type="ECO:0000256" key="2">
    <source>
        <dbReference type="ARBA" id="ARBA00011475"/>
    </source>
</evidence>
<dbReference type="SUPFAM" id="SSF56266">
    <property type="entry name" value="DmpA/ArgJ-like"/>
    <property type="match status" value="1"/>
</dbReference>
<evidence type="ECO:0000313" key="10">
    <source>
        <dbReference type="EMBL" id="RUL85044.1"/>
    </source>
</evidence>
<keyword evidence="9" id="KW-0963">Cytoplasm</keyword>
<keyword evidence="5 9" id="KW-0808">Transferase</keyword>
<feature type="site" description="Involved in the stabilization of negative charge on the oxyanion by the formation of the oxyanion hole" evidence="9">
    <location>
        <position position="114"/>
    </location>
</feature>
<keyword evidence="4 9" id="KW-0028">Amino-acid biosynthesis</keyword>
<comment type="caution">
    <text evidence="10">The sequence shown here is derived from an EMBL/GenBank/DDBJ whole genome shotgun (WGS) entry which is preliminary data.</text>
</comment>
<feature type="active site" description="Nucleophile" evidence="9">
    <location>
        <position position="190"/>
    </location>
</feature>
<dbReference type="FunFam" id="3.60.70.12:FF:000001">
    <property type="entry name" value="Arginine biosynthesis bifunctional protein ArgJ, chloroplastic"/>
    <property type="match status" value="1"/>
</dbReference>
<dbReference type="Gene3D" id="3.60.70.12">
    <property type="entry name" value="L-amino peptidase D-ALA esterase/amidase"/>
    <property type="match status" value="1"/>
</dbReference>
<feature type="chain" id="PRO_5023564210" description="Arginine biosynthesis bifunctional protein ArgJ alpha chain" evidence="9">
    <location>
        <begin position="1"/>
        <end position="189"/>
    </location>
</feature>
<evidence type="ECO:0000256" key="8">
    <source>
        <dbReference type="ARBA" id="ARBA00049439"/>
    </source>
</evidence>
<feature type="site" description="Involved in the stabilization of negative charge on the oxyanion by the formation of the oxyanion hole" evidence="9">
    <location>
        <position position="113"/>
    </location>
</feature>
<comment type="subcellular location">
    <subcellularLocation>
        <location evidence="9">Cytoplasm</location>
    </subcellularLocation>
</comment>
<reference evidence="10 11" key="1">
    <citation type="submission" date="2018-12" db="EMBL/GenBank/DDBJ databases">
        <authorList>
            <person name="Toschakov S.V."/>
        </authorList>
    </citation>
    <scope>NUCLEOTIDE SEQUENCE [LARGE SCALE GENOMIC DNA]</scope>
    <source>
        <strain evidence="10 11">GM2012</strain>
    </source>
</reference>
<evidence type="ECO:0000256" key="5">
    <source>
        <dbReference type="ARBA" id="ARBA00022679"/>
    </source>
</evidence>
<feature type="chain" id="PRO_5023564211" description="Arginine biosynthesis bifunctional protein ArgJ beta chain" evidence="9">
    <location>
        <begin position="190"/>
        <end position="401"/>
    </location>
</feature>
<keyword evidence="3 9" id="KW-0055">Arginine biosynthesis</keyword>
<feature type="binding site" evidence="9">
    <location>
        <position position="190"/>
    </location>
    <ligand>
        <name>substrate</name>
    </ligand>
</feature>
<organism evidence="10 11">
    <name type="scientific">Tautonia sociabilis</name>
    <dbReference type="NCBI Taxonomy" id="2080755"/>
    <lineage>
        <taxon>Bacteria</taxon>
        <taxon>Pseudomonadati</taxon>
        <taxon>Planctomycetota</taxon>
        <taxon>Planctomycetia</taxon>
        <taxon>Isosphaerales</taxon>
        <taxon>Isosphaeraceae</taxon>
        <taxon>Tautonia</taxon>
    </lineage>
</organism>
<dbReference type="FunFam" id="3.10.20.340:FF:000001">
    <property type="entry name" value="Arginine biosynthesis bifunctional protein ArgJ, chloroplastic"/>
    <property type="match status" value="1"/>
</dbReference>
<comment type="subunit">
    <text evidence="2 9">Heterotetramer of two alpha and two beta chains.</text>
</comment>
<feature type="site" description="Cleavage; by autolysis" evidence="9">
    <location>
        <begin position="189"/>
        <end position="190"/>
    </location>
</feature>
<evidence type="ECO:0000256" key="3">
    <source>
        <dbReference type="ARBA" id="ARBA00022571"/>
    </source>
</evidence>
<feature type="binding site" evidence="9">
    <location>
        <position position="179"/>
    </location>
    <ligand>
        <name>substrate</name>
    </ligand>
</feature>
<dbReference type="GO" id="GO:0004042">
    <property type="term" value="F:L-glutamate N-acetyltransferase activity"/>
    <property type="evidence" value="ECO:0007669"/>
    <property type="project" value="UniProtKB-UniRule"/>
</dbReference>
<sequence length="401" mass="42318">MVSDGQALEIPAGFRAGGVRAGIKPSGAPDVAVIVADSTCSAAGTFTTNRIAAAPVQWDRALVPSEAIRAIVVNSGNANAATGAQGIANVRRTAEIAADRLGCLPEQILIASTGVIGRQLPMDRLEVGVRAALDAATDTPEGFRAASEAILTTDTRPKVVSLRRKTETGKTIRLLGIAKGAAMIGPRMATMLGFLLTDARVQMGTLTGILSEAVEETFNCISVEGHTSTNDSVLMLAGSRGDLPLRGADLQLFSGMVREACEGLARMIPDDGEGATHLITVEVRGCRDRDQARTIARAVADSPLVKTAIHGADPNWGRIVSAAGYAGVMFDEEELSLDLDGVPLYRDGAPVDFDAARVSDRIKNNREVTITLTLKRGDASIRFWTCDLTAEYVRLNADYTT</sequence>
<dbReference type="InterPro" id="IPR016117">
    <property type="entry name" value="ArgJ-like_dom_sf"/>
</dbReference>
<dbReference type="NCBIfam" id="NF003802">
    <property type="entry name" value="PRK05388.1"/>
    <property type="match status" value="1"/>
</dbReference>
<dbReference type="OrthoDB" id="9804242at2"/>